<evidence type="ECO:0000313" key="8">
    <source>
        <dbReference type="Proteomes" id="UP000324897"/>
    </source>
</evidence>
<dbReference type="GO" id="GO:0004565">
    <property type="term" value="F:beta-galactosidase activity"/>
    <property type="evidence" value="ECO:0007669"/>
    <property type="project" value="UniProtKB-ARBA"/>
</dbReference>
<evidence type="ECO:0000256" key="4">
    <source>
        <dbReference type="ARBA" id="ARBA00023157"/>
    </source>
</evidence>
<evidence type="ECO:0000256" key="2">
    <source>
        <dbReference type="ARBA" id="ARBA00022729"/>
    </source>
</evidence>
<feature type="non-terminal residue" evidence="7">
    <location>
        <position position="1"/>
    </location>
</feature>
<dbReference type="PRINTS" id="PR00131">
    <property type="entry name" value="GLHYDRLASE1"/>
</dbReference>
<dbReference type="Proteomes" id="UP000324897">
    <property type="component" value="Unassembled WGS sequence"/>
</dbReference>
<keyword evidence="3" id="KW-0378">Hydrolase</keyword>
<evidence type="ECO:0000256" key="1">
    <source>
        <dbReference type="ARBA" id="ARBA00010838"/>
    </source>
</evidence>
<comment type="similarity">
    <text evidence="1">Belongs to the glycosyl hydrolase 1 family.</text>
</comment>
<gene>
    <name evidence="7" type="ORF">EJB05_38781</name>
</gene>
<sequence length="968" mass="110194">MLRQSGTGNGGAPPSGDVRSMKAAAATKHARIEAQADNGDTADDHYHRYMDDIELMHSLGVNSYRFSIAWTRILPTGRFGYVNPDGVAFYNALINALLQKGIEPFATICHYDIPQELETRYGGWLSPEIQKDFGYFAEICFKMFGDRIKLWTTFNQPNLFIKFSYMDGWYPPGRCSQPFGNCALGNSSIEPYIAGHNMILSHATAVSIYRKRYQGQQCGHIGISICTRWYEPFRNTTVDILAVERALSFSGPWFLDPIMLGDYPSEMREILGPNLPEFTSKQKKKLQATKLDFIGLNHYTTLYMKDCIFSPCAVDPVDGDARVLSSAVRDDGTLIGEPIKDLVVVRLLSLLTYQVPDGMEKVVMYFKQRYNNTPTYITENGYAQASNSNMTVEDFTNDTRRVDYIRSYLAFLASAIRKGADVRGYFVWSLLDDFEWTSGYTLRFGLYHVDFKTLKRTPKLSAKWYRRFLQGSLPGIGLRNEDSQPQKKCKQFSIEGACLEGNRGLSNWDVFTHKRDSTIVDGSNGDNADDHYHRYMEDIELMQSLGVNSYRFSISWSRILPRGRFGSVNPDGVAFNNALIDALLQKGIEPFVTLCHYDIPQELDTRYGGLLSPEIQKDFGHYAEVCFKIFGDRVKFWTTFNQANLFVKFSYMDGWYAPGRCSPPFGNCAFGNYSIEPYIAGHNMILSHANAVSIYRKRYQGKQCGHIGISIHSRWYEPFRNTTADILAVERALSFSGPWFLDPIIRGDYPSEMRRLLGPNLPEFTSIQKKKLQATKLDFIGLNHYSTSYLMDCMFSTCQLDPLDGDARVASSAVRDDGLPIGEPTGAPFFYSLPDGMERVVMYFKRRYNNIPTYITENGYAQASNSNMTAKDFTNDTRRIDYIRGYLTFLASAISKGADVRGYFVWSLLDDFEWTYGYTLRFGLYHVDFKTLKRTPKLSSKWYTRFLKGSFLGTGVQDEDSQLQKDAA</sequence>
<comment type="caution">
    <text evidence="7">The sequence shown here is derived from an EMBL/GenBank/DDBJ whole genome shotgun (WGS) entry which is preliminary data.</text>
</comment>
<reference evidence="7 8" key="1">
    <citation type="journal article" date="2019" name="Sci. Rep.">
        <title>A high-quality genome of Eragrostis curvula grass provides insights into Poaceae evolution and supports new strategies to enhance forage quality.</title>
        <authorList>
            <person name="Carballo J."/>
            <person name="Santos B.A.C.M."/>
            <person name="Zappacosta D."/>
            <person name="Garbus I."/>
            <person name="Selva J.P."/>
            <person name="Gallo C.A."/>
            <person name="Diaz A."/>
            <person name="Albertini E."/>
            <person name="Caccamo M."/>
            <person name="Echenique V."/>
        </authorList>
    </citation>
    <scope>NUCLEOTIDE SEQUENCE [LARGE SCALE GENOMIC DNA]</scope>
    <source>
        <strain evidence="8">cv. Victoria</strain>
        <tissue evidence="7">Leaf</tissue>
    </source>
</reference>
<keyword evidence="5" id="KW-0325">Glycoprotein</keyword>
<dbReference type="GO" id="GO:0008422">
    <property type="term" value="F:beta-glucosidase activity"/>
    <property type="evidence" value="ECO:0007669"/>
    <property type="project" value="UniProtKB-ARBA"/>
</dbReference>
<dbReference type="InterPro" id="IPR017853">
    <property type="entry name" value="GH"/>
</dbReference>
<dbReference type="Gene3D" id="3.20.20.80">
    <property type="entry name" value="Glycosidases"/>
    <property type="match status" value="2"/>
</dbReference>
<dbReference type="Gramene" id="TVU15270">
    <property type="protein sequence ID" value="TVU15270"/>
    <property type="gene ID" value="EJB05_38781"/>
</dbReference>
<dbReference type="Pfam" id="PF00232">
    <property type="entry name" value="Glyco_hydro_1"/>
    <property type="match status" value="2"/>
</dbReference>
<accession>A0A5J9TV29</accession>
<dbReference type="PANTHER" id="PTHR10353">
    <property type="entry name" value="GLYCOSYL HYDROLASE"/>
    <property type="match status" value="1"/>
</dbReference>
<dbReference type="GO" id="GO:0005975">
    <property type="term" value="P:carbohydrate metabolic process"/>
    <property type="evidence" value="ECO:0007669"/>
    <property type="project" value="InterPro"/>
</dbReference>
<feature type="region of interest" description="Disordered" evidence="6">
    <location>
        <begin position="1"/>
        <end position="23"/>
    </location>
</feature>
<keyword evidence="4" id="KW-1015">Disulfide bond</keyword>
<keyword evidence="8" id="KW-1185">Reference proteome</keyword>
<name>A0A5J9TV29_9POAL</name>
<dbReference type="FunFam" id="3.20.20.80:FF:000020">
    <property type="entry name" value="Beta-glucosidase 12"/>
    <property type="match status" value="2"/>
</dbReference>
<dbReference type="PANTHER" id="PTHR10353:SF191">
    <property type="entry name" value="INACTIVE BETA-GLUCOSIDASE 14-RELATED"/>
    <property type="match status" value="1"/>
</dbReference>
<dbReference type="SUPFAM" id="SSF51445">
    <property type="entry name" value="(Trans)glycosidases"/>
    <property type="match status" value="2"/>
</dbReference>
<dbReference type="AlphaFoldDB" id="A0A5J9TV29"/>
<evidence type="ECO:0000256" key="6">
    <source>
        <dbReference type="SAM" id="MobiDB-lite"/>
    </source>
</evidence>
<evidence type="ECO:0000313" key="7">
    <source>
        <dbReference type="EMBL" id="TVU15270.1"/>
    </source>
</evidence>
<dbReference type="InterPro" id="IPR001360">
    <property type="entry name" value="Glyco_hydro_1"/>
</dbReference>
<keyword evidence="2" id="KW-0732">Signal</keyword>
<protein>
    <submittedName>
        <fullName evidence="7">Uncharacterized protein</fullName>
    </submittedName>
</protein>
<proteinExistence type="inferred from homology"/>
<dbReference type="OrthoDB" id="65569at2759"/>
<organism evidence="7 8">
    <name type="scientific">Eragrostis curvula</name>
    <name type="common">weeping love grass</name>
    <dbReference type="NCBI Taxonomy" id="38414"/>
    <lineage>
        <taxon>Eukaryota</taxon>
        <taxon>Viridiplantae</taxon>
        <taxon>Streptophyta</taxon>
        <taxon>Embryophyta</taxon>
        <taxon>Tracheophyta</taxon>
        <taxon>Spermatophyta</taxon>
        <taxon>Magnoliopsida</taxon>
        <taxon>Liliopsida</taxon>
        <taxon>Poales</taxon>
        <taxon>Poaceae</taxon>
        <taxon>PACMAD clade</taxon>
        <taxon>Chloridoideae</taxon>
        <taxon>Eragrostideae</taxon>
        <taxon>Eragrostidinae</taxon>
        <taxon>Eragrostis</taxon>
    </lineage>
</organism>
<dbReference type="EMBL" id="RWGY01000031">
    <property type="protein sequence ID" value="TVU15270.1"/>
    <property type="molecule type" value="Genomic_DNA"/>
</dbReference>
<evidence type="ECO:0000256" key="5">
    <source>
        <dbReference type="ARBA" id="ARBA00023180"/>
    </source>
</evidence>
<dbReference type="GO" id="GO:0033907">
    <property type="term" value="F:beta-D-fucosidase activity"/>
    <property type="evidence" value="ECO:0007669"/>
    <property type="project" value="UniProtKB-ARBA"/>
</dbReference>
<evidence type="ECO:0000256" key="3">
    <source>
        <dbReference type="ARBA" id="ARBA00022801"/>
    </source>
</evidence>